<dbReference type="Gene3D" id="3.60.15.30">
    <property type="entry name" value="Metallo-beta-lactamase domain"/>
    <property type="match status" value="1"/>
</dbReference>
<proteinExistence type="inferred from homology"/>
<reference evidence="6 7" key="1">
    <citation type="submission" date="2019-03" db="EMBL/GenBank/DDBJ databases">
        <title>Genomic Encyclopedia of Type Strains, Phase IV (KMG-IV): sequencing the most valuable type-strain genomes for metagenomic binning, comparative biology and taxonomic classification.</title>
        <authorList>
            <person name="Goeker M."/>
        </authorList>
    </citation>
    <scope>NUCLEOTIDE SEQUENCE [LARGE SCALE GENOMIC DNA]</scope>
    <source>
        <strain evidence="6 7">DSM 45775</strain>
    </source>
</reference>
<dbReference type="InterPro" id="IPR036527">
    <property type="entry name" value="SCP2_sterol-bd_dom_sf"/>
</dbReference>
<dbReference type="GO" id="GO:0018909">
    <property type="term" value="P:dodecyl sulfate metabolic process"/>
    <property type="evidence" value="ECO:0007669"/>
    <property type="project" value="InterPro"/>
</dbReference>
<feature type="domain" description="Metallo-beta-lactamase" evidence="5">
    <location>
        <begin position="117"/>
        <end position="340"/>
    </location>
</feature>
<keyword evidence="3" id="KW-0862">Zinc</keyword>
<comment type="caution">
    <text evidence="6">The sequence shown here is derived from an EMBL/GenBank/DDBJ whole genome shotgun (WGS) entry which is preliminary data.</text>
</comment>
<name>A0A4V3D9U6_9PSEU</name>
<dbReference type="SUPFAM" id="SSF56281">
    <property type="entry name" value="Metallo-hydrolase/oxidoreductase"/>
    <property type="match status" value="1"/>
</dbReference>
<evidence type="ECO:0000256" key="3">
    <source>
        <dbReference type="ARBA" id="ARBA00022833"/>
    </source>
</evidence>
<dbReference type="Pfam" id="PF14864">
    <property type="entry name" value="Alkyl_sulf_C"/>
    <property type="match status" value="1"/>
</dbReference>
<dbReference type="InterPro" id="IPR029228">
    <property type="entry name" value="Alkyl_sulf_dimr"/>
</dbReference>
<dbReference type="Gene3D" id="1.25.40.880">
    <property type="entry name" value="Alkyl sulfatase, dimerisation domain"/>
    <property type="match status" value="1"/>
</dbReference>
<dbReference type="PANTHER" id="PTHR43223:SF1">
    <property type="entry name" value="ALKYL_ARYL-SULFATASE BDS1"/>
    <property type="match status" value="1"/>
</dbReference>
<dbReference type="GO" id="GO:0018741">
    <property type="term" value="F:linear primary-alkylsulfatase activity"/>
    <property type="evidence" value="ECO:0007669"/>
    <property type="project" value="InterPro"/>
</dbReference>
<dbReference type="InterPro" id="IPR038536">
    <property type="entry name" value="Alkyl/aryl-sulf_dimr_sf"/>
</dbReference>
<gene>
    <name evidence="6" type="ORF">EV188_104519</name>
</gene>
<dbReference type="SUPFAM" id="SSF55718">
    <property type="entry name" value="SCP-like"/>
    <property type="match status" value="1"/>
</dbReference>
<dbReference type="InterPro" id="IPR044097">
    <property type="entry name" value="Bds1/SdsA1_MBL-fold"/>
</dbReference>
<dbReference type="Proteomes" id="UP000295705">
    <property type="component" value="Unassembled WGS sequence"/>
</dbReference>
<protein>
    <submittedName>
        <fullName evidence="6">Alkyl sulfatase BDS1-like metallo-beta-lactamase superfamily hydrolase</fullName>
    </submittedName>
</protein>
<dbReference type="Pfam" id="PF14863">
    <property type="entry name" value="Alkyl_sulf_dimr"/>
    <property type="match status" value="1"/>
</dbReference>
<dbReference type="Pfam" id="PF00753">
    <property type="entry name" value="Lactamase_B"/>
    <property type="match status" value="1"/>
</dbReference>
<sequence length="643" mass="68980">MRRRRLSAGTVGSVADTSPTARPEIVAAVSALTARFPFADDTAFDDARRGYLGTIPDGLVHADDGRVVWNAETWTPALSGPRPDTVNPSLWRQGQLVALHGLFEVTDGIYQVRGLDLSNMTIIEGDRGVIVIDPLISTETAAAGLRLYREHRGDRPVTAVIYTHSHVDHFGGVRGVVSGDDVAAGRVPVLAPHGFTEHAVAENVYAGAAMSRRAAYMYGAGLPPGPTGQMGAGLGMTTSTGTVTLIPPTLDITHTGQEETLDGVRIVFQVTPGTEAPAEMNFHFPDRRALCMAENATHTLHNLLTLRGALVRDPRAWAAYLTEAIELFADDTDVEFASHHWPTWGSERIERLLSEQRDLYAYQHDQTLRLLNKGFVGAEIAEMLEVPPSLEAAWNTHGYYGSVSHNVKAVYQRYMGWFDGNPANLWRHPPQPAGRRYVEVIGGPDAVLAAGRRAFDAGDFRWVAELVGHLVFADPGNTDARELEAAALEQLGFGAENGTWRNFFLTGAAELRGVTAGTPTTTASPDMIAQLTLAQLFDSIAIQIDGPKAWDLTLAADWTIDGTAYWTRLAHGVLTHGEGTVRGGSDARITVGRADLLAVLAGAATPDDLAASGRWSVEGAGDVVTTTLGVLDPPDPGFAIVTP</sequence>
<dbReference type="GO" id="GO:0046872">
    <property type="term" value="F:metal ion binding"/>
    <property type="evidence" value="ECO:0007669"/>
    <property type="project" value="UniProtKB-KW"/>
</dbReference>
<dbReference type="InterPro" id="IPR036866">
    <property type="entry name" value="RibonucZ/Hydroxyglut_hydro"/>
</dbReference>
<keyword evidence="2 6" id="KW-0378">Hydrolase</keyword>
<evidence type="ECO:0000313" key="7">
    <source>
        <dbReference type="Proteomes" id="UP000295705"/>
    </source>
</evidence>
<evidence type="ECO:0000259" key="5">
    <source>
        <dbReference type="SMART" id="SM00849"/>
    </source>
</evidence>
<dbReference type="PANTHER" id="PTHR43223">
    <property type="entry name" value="ALKYL/ARYL-SULFATASE"/>
    <property type="match status" value="1"/>
</dbReference>
<dbReference type="FunFam" id="3.60.15.30:FF:000001">
    <property type="entry name" value="Alkyl/aryl-sulfatase BDS1"/>
    <property type="match status" value="1"/>
</dbReference>
<dbReference type="EMBL" id="SNYO01000004">
    <property type="protein sequence ID" value="TDQ58772.1"/>
    <property type="molecule type" value="Genomic_DNA"/>
</dbReference>
<dbReference type="GO" id="GO:0046983">
    <property type="term" value="F:protein dimerization activity"/>
    <property type="evidence" value="ECO:0007669"/>
    <property type="project" value="InterPro"/>
</dbReference>
<evidence type="ECO:0000256" key="2">
    <source>
        <dbReference type="ARBA" id="ARBA00022801"/>
    </source>
</evidence>
<organism evidence="6 7">
    <name type="scientific">Actinomycetospora succinea</name>
    <dbReference type="NCBI Taxonomy" id="663603"/>
    <lineage>
        <taxon>Bacteria</taxon>
        <taxon>Bacillati</taxon>
        <taxon>Actinomycetota</taxon>
        <taxon>Actinomycetes</taxon>
        <taxon>Pseudonocardiales</taxon>
        <taxon>Pseudonocardiaceae</taxon>
        <taxon>Actinomycetospora</taxon>
    </lineage>
</organism>
<dbReference type="InterPro" id="IPR052195">
    <property type="entry name" value="Bact_Alkyl/Aryl-Sulfatase"/>
</dbReference>
<dbReference type="InterPro" id="IPR001279">
    <property type="entry name" value="Metallo-B-lactamas"/>
</dbReference>
<comment type="similarity">
    <text evidence="4">Belongs to the metallo-beta-lactamase superfamily. Type III sulfatase family.</text>
</comment>
<evidence type="ECO:0000313" key="6">
    <source>
        <dbReference type="EMBL" id="TDQ58772.1"/>
    </source>
</evidence>
<dbReference type="OrthoDB" id="420651at2"/>
<dbReference type="CDD" id="cd07710">
    <property type="entry name" value="arylsulfatase_Sdsa1-like_MBL-fold"/>
    <property type="match status" value="1"/>
</dbReference>
<evidence type="ECO:0000256" key="4">
    <source>
        <dbReference type="ARBA" id="ARBA00033751"/>
    </source>
</evidence>
<dbReference type="InterPro" id="IPR029229">
    <property type="entry name" value="Alkyl_sulf_C"/>
</dbReference>
<keyword evidence="1" id="KW-0479">Metal-binding</keyword>
<dbReference type="AlphaFoldDB" id="A0A4V3D9U6"/>
<accession>A0A4V3D9U6</accession>
<evidence type="ECO:0000256" key="1">
    <source>
        <dbReference type="ARBA" id="ARBA00022723"/>
    </source>
</evidence>
<dbReference type="SMART" id="SM00849">
    <property type="entry name" value="Lactamase_B"/>
    <property type="match status" value="1"/>
</dbReference>
<keyword evidence="7" id="KW-1185">Reference proteome</keyword>
<dbReference type="Gene3D" id="3.30.1050.10">
    <property type="entry name" value="SCP2 sterol-binding domain"/>
    <property type="match status" value="1"/>
</dbReference>